<reference evidence="1 2" key="1">
    <citation type="journal article" date="2015" name="Genome Announc.">
        <title>Genome Sequence of Mushroom Soft-Rot Pathogen Janthinobacterium agaricidamnosum.</title>
        <authorList>
            <person name="Graupner K."/>
            <person name="Lackner G."/>
            <person name="Hertweck C."/>
        </authorList>
    </citation>
    <scope>NUCLEOTIDE SEQUENCE [LARGE SCALE GENOMIC DNA]</scope>
    <source>
        <strain evidence="2">NBRC 102515 / DSM 9628</strain>
    </source>
</reference>
<dbReference type="Proteomes" id="UP000027604">
    <property type="component" value="Chromosome I"/>
</dbReference>
<evidence type="ECO:0000313" key="1">
    <source>
        <dbReference type="EMBL" id="CDG81673.1"/>
    </source>
</evidence>
<evidence type="ECO:0008006" key="3">
    <source>
        <dbReference type="Google" id="ProtNLM"/>
    </source>
</evidence>
<dbReference type="eggNOG" id="COG4575">
    <property type="taxonomic scope" value="Bacteria"/>
</dbReference>
<organism evidence="1 2">
    <name type="scientific">Janthinobacterium agaricidamnosum NBRC 102515 = DSM 9628</name>
    <dbReference type="NCBI Taxonomy" id="1349767"/>
    <lineage>
        <taxon>Bacteria</taxon>
        <taxon>Pseudomonadati</taxon>
        <taxon>Pseudomonadota</taxon>
        <taxon>Betaproteobacteria</taxon>
        <taxon>Burkholderiales</taxon>
        <taxon>Oxalobacteraceae</taxon>
        <taxon>Janthinobacterium</taxon>
    </lineage>
</organism>
<accession>W0V2U4</accession>
<dbReference type="AlphaFoldDB" id="W0V2U4"/>
<evidence type="ECO:0000313" key="2">
    <source>
        <dbReference type="Proteomes" id="UP000027604"/>
    </source>
</evidence>
<gene>
    <name evidence="1" type="ORF">GJA_1018</name>
</gene>
<sequence length="111" mass="11682">MSALEKSSTELNKVAKDTREELHSAIDKAADKVQPLTERLASSAHDGVDYAGDKIEDVSSSLVARGKQLGAAYNRFADTGRGYVRSSPAVSLLVAVAAGYGLSKLLGSRSK</sequence>
<dbReference type="RefSeq" id="WP_038489307.1">
    <property type="nucleotide sequence ID" value="NZ_BCTH01000029.1"/>
</dbReference>
<proteinExistence type="predicted"/>
<dbReference type="OrthoDB" id="8706490at2"/>
<dbReference type="HOGENOM" id="CLU_2154936_0_0_4"/>
<name>W0V2U4_9BURK</name>
<dbReference type="EMBL" id="HG322949">
    <property type="protein sequence ID" value="CDG81673.1"/>
    <property type="molecule type" value="Genomic_DNA"/>
</dbReference>
<dbReference type="PATRIC" id="fig|1349767.4.peg.2746"/>
<protein>
    <recommendedName>
        <fullName evidence="3">DUF883 domain-containing protein</fullName>
    </recommendedName>
</protein>
<dbReference type="STRING" id="1349767.GJA_1018"/>
<keyword evidence="2" id="KW-1185">Reference proteome</keyword>
<dbReference type="KEGG" id="jag:GJA_1018"/>